<dbReference type="InterPro" id="IPR052797">
    <property type="entry name" value="RegFact_GeneExpr_CellDeath"/>
</dbReference>
<proteinExistence type="predicted"/>
<evidence type="ECO:0000313" key="3">
    <source>
        <dbReference type="EMBL" id="GMT12889.1"/>
    </source>
</evidence>
<dbReference type="Proteomes" id="UP001432322">
    <property type="component" value="Unassembled WGS sequence"/>
</dbReference>
<comment type="caution">
    <text evidence="3">The sequence shown here is derived from an EMBL/GenBank/DDBJ whole genome shotgun (WGS) entry which is preliminary data.</text>
</comment>
<dbReference type="SMART" id="SM00355">
    <property type="entry name" value="ZnF_C2H2"/>
    <property type="match status" value="2"/>
</dbReference>
<dbReference type="PANTHER" id="PTHR33936:SF24">
    <property type="entry name" value="C2H2-TYPE DOMAIN-CONTAINING PROTEIN"/>
    <property type="match status" value="1"/>
</dbReference>
<dbReference type="PROSITE" id="PS00028">
    <property type="entry name" value="ZINC_FINGER_C2H2_1"/>
    <property type="match status" value="1"/>
</dbReference>
<dbReference type="EMBL" id="BTSY01000002">
    <property type="protein sequence ID" value="GMT12889.1"/>
    <property type="molecule type" value="Genomic_DNA"/>
</dbReference>
<sequence length="472" mass="53796">TPFVDFTTSIVTLSIDFSAAAMSTVKVVRGARILTAELYGEPREKLVRPPRTVFFKCPERGCGFEHAQWSLVAQHLFHHHGYSQDLIDLEECEQRKTRRNKSWLKKRLATVAATSPIVDEDGNVVEDENQENEVDVKPSPVVLEAMLKLVPRGNGAKDMCTCPLEECAEQVPNRVELIKHARTKHIDHPTASGTFDIRTELFENEDDFRDWKCRLEDEFGMYYSCESTSQANGCKHFFYVCHRSGRVVRRMRMLREARHAERARKAEALDLPLSPPKRRLKVVKSQEYCTAFMRARRDLVGRFHVAYSTSHIGHDQDPAMLPLTPIMKKIIYDRIVAEHGSSSMSLIASRIRDACPDASSRLHYVSMTDVIEVIRMERKRLARVGGEEAANALDIFTHAGRKGRRKMGEELLMRGERHRPPRYCGGVGVRGGGGVRAGRRGMRPDDEQVEEEEMDMDSKEHLLGLRGQRTIK</sequence>
<keyword evidence="4" id="KW-1185">Reference proteome</keyword>
<protein>
    <recommendedName>
        <fullName evidence="2">C2H2-type domain-containing protein</fullName>
    </recommendedName>
</protein>
<dbReference type="PANTHER" id="PTHR33936">
    <property type="entry name" value="PROTEIN CBG17840"/>
    <property type="match status" value="1"/>
</dbReference>
<feature type="non-terminal residue" evidence="3">
    <location>
        <position position="1"/>
    </location>
</feature>
<accession>A0AAV5V0J0</accession>
<organism evidence="3 4">
    <name type="scientific">Pristionchus fissidentatus</name>
    <dbReference type="NCBI Taxonomy" id="1538716"/>
    <lineage>
        <taxon>Eukaryota</taxon>
        <taxon>Metazoa</taxon>
        <taxon>Ecdysozoa</taxon>
        <taxon>Nematoda</taxon>
        <taxon>Chromadorea</taxon>
        <taxon>Rhabditida</taxon>
        <taxon>Rhabditina</taxon>
        <taxon>Diplogasteromorpha</taxon>
        <taxon>Diplogasteroidea</taxon>
        <taxon>Neodiplogasteridae</taxon>
        <taxon>Pristionchus</taxon>
    </lineage>
</organism>
<name>A0AAV5V0J0_9BILA</name>
<feature type="region of interest" description="Disordered" evidence="1">
    <location>
        <begin position="434"/>
        <end position="472"/>
    </location>
</feature>
<dbReference type="InterPro" id="IPR013087">
    <property type="entry name" value="Znf_C2H2_type"/>
</dbReference>
<dbReference type="AlphaFoldDB" id="A0AAV5V0J0"/>
<feature type="non-terminal residue" evidence="3">
    <location>
        <position position="472"/>
    </location>
</feature>
<feature type="domain" description="C2H2-type" evidence="2">
    <location>
        <begin position="162"/>
        <end position="185"/>
    </location>
</feature>
<reference evidence="3" key="1">
    <citation type="submission" date="2023-10" db="EMBL/GenBank/DDBJ databases">
        <title>Genome assembly of Pristionchus species.</title>
        <authorList>
            <person name="Yoshida K."/>
            <person name="Sommer R.J."/>
        </authorList>
    </citation>
    <scope>NUCLEOTIDE SEQUENCE</scope>
    <source>
        <strain evidence="3">RS5133</strain>
    </source>
</reference>
<gene>
    <name evidence="3" type="ORF">PFISCL1PPCAC_4186</name>
</gene>
<evidence type="ECO:0000313" key="4">
    <source>
        <dbReference type="Proteomes" id="UP001432322"/>
    </source>
</evidence>
<evidence type="ECO:0000256" key="1">
    <source>
        <dbReference type="SAM" id="MobiDB-lite"/>
    </source>
</evidence>
<evidence type="ECO:0000259" key="2">
    <source>
        <dbReference type="PROSITE" id="PS00028"/>
    </source>
</evidence>